<proteinExistence type="predicted"/>
<gene>
    <name evidence="1" type="ORF">RPERSI_LOCUS16469</name>
</gene>
<dbReference type="EMBL" id="CAJVQC010040821">
    <property type="protein sequence ID" value="CAG8771570.1"/>
    <property type="molecule type" value="Genomic_DNA"/>
</dbReference>
<accession>A0ACA9R0M2</accession>
<keyword evidence="2" id="KW-1185">Reference proteome</keyword>
<name>A0ACA9R0M2_9GLOM</name>
<sequence>ECPACGEEAEIDDGLIREKETYLEKKQRIATKKMIRKVIPAEINYQIIFPQKSSVHKDKGQIKEKYVISIPRKTFFLPRDDFVDTALAHEPIHPLIWEDGHGRE</sequence>
<feature type="non-terminal residue" evidence="1">
    <location>
        <position position="1"/>
    </location>
</feature>
<reference evidence="1" key="1">
    <citation type="submission" date="2021-06" db="EMBL/GenBank/DDBJ databases">
        <authorList>
            <person name="Kallberg Y."/>
            <person name="Tangrot J."/>
            <person name="Rosling A."/>
        </authorList>
    </citation>
    <scope>NUCLEOTIDE SEQUENCE</scope>
    <source>
        <strain evidence="1">MA461A</strain>
    </source>
</reference>
<evidence type="ECO:0000313" key="1">
    <source>
        <dbReference type="EMBL" id="CAG8771570.1"/>
    </source>
</evidence>
<comment type="caution">
    <text evidence="1">The sequence shown here is derived from an EMBL/GenBank/DDBJ whole genome shotgun (WGS) entry which is preliminary data.</text>
</comment>
<organism evidence="1 2">
    <name type="scientific">Racocetra persica</name>
    <dbReference type="NCBI Taxonomy" id="160502"/>
    <lineage>
        <taxon>Eukaryota</taxon>
        <taxon>Fungi</taxon>
        <taxon>Fungi incertae sedis</taxon>
        <taxon>Mucoromycota</taxon>
        <taxon>Glomeromycotina</taxon>
        <taxon>Glomeromycetes</taxon>
        <taxon>Diversisporales</taxon>
        <taxon>Gigasporaceae</taxon>
        <taxon>Racocetra</taxon>
    </lineage>
</organism>
<dbReference type="Proteomes" id="UP000789920">
    <property type="component" value="Unassembled WGS sequence"/>
</dbReference>
<protein>
    <submittedName>
        <fullName evidence="1">15874_t:CDS:1</fullName>
    </submittedName>
</protein>
<evidence type="ECO:0000313" key="2">
    <source>
        <dbReference type="Proteomes" id="UP000789920"/>
    </source>
</evidence>